<accession>A0A1I7YVZ8</accession>
<evidence type="ECO:0000313" key="2">
    <source>
        <dbReference type="WBParaSite" id="L893_g20077.t1"/>
    </source>
</evidence>
<proteinExistence type="predicted"/>
<reference evidence="2" key="1">
    <citation type="submission" date="2016-11" db="UniProtKB">
        <authorList>
            <consortium name="WormBaseParasite"/>
        </authorList>
    </citation>
    <scope>IDENTIFICATION</scope>
</reference>
<dbReference type="WBParaSite" id="L893_g20077.t1">
    <property type="protein sequence ID" value="L893_g20077.t1"/>
    <property type="gene ID" value="L893_g20077"/>
</dbReference>
<dbReference type="Proteomes" id="UP000095287">
    <property type="component" value="Unplaced"/>
</dbReference>
<dbReference type="AlphaFoldDB" id="A0A1I7YVZ8"/>
<protein>
    <submittedName>
        <fullName evidence="2">tRNA nucleotidyltransferase</fullName>
    </submittedName>
</protein>
<name>A0A1I7YVZ8_9BILA</name>
<keyword evidence="1" id="KW-1185">Reference proteome</keyword>
<organism evidence="1 2">
    <name type="scientific">Steinernema glaseri</name>
    <dbReference type="NCBI Taxonomy" id="37863"/>
    <lineage>
        <taxon>Eukaryota</taxon>
        <taxon>Metazoa</taxon>
        <taxon>Ecdysozoa</taxon>
        <taxon>Nematoda</taxon>
        <taxon>Chromadorea</taxon>
        <taxon>Rhabditida</taxon>
        <taxon>Tylenchina</taxon>
        <taxon>Panagrolaimomorpha</taxon>
        <taxon>Strongyloidoidea</taxon>
        <taxon>Steinernematidae</taxon>
        <taxon>Steinernema</taxon>
    </lineage>
</organism>
<sequence length="90" mass="10771">MVDHHEKKLFRLIQRSDPSAFTFAVDVRCTVMRKHRLCAKRLYPTRDVQRFPQNGNVCEEVRRRSFTPDAENEQFARIEKIFAWFRGAQS</sequence>
<evidence type="ECO:0000313" key="1">
    <source>
        <dbReference type="Proteomes" id="UP000095287"/>
    </source>
</evidence>